<feature type="non-terminal residue" evidence="1">
    <location>
        <position position="54"/>
    </location>
</feature>
<sequence>MGFTASNNCSHCQGNTPDNYIHALWFCPPVQRFWYRICEDLSKCLKCSIPASPS</sequence>
<keyword evidence="2" id="KW-1185">Reference proteome</keyword>
<protein>
    <recommendedName>
        <fullName evidence="3">Reverse transcriptase zinc-binding domain-containing protein</fullName>
    </recommendedName>
</protein>
<comment type="caution">
    <text evidence="1">The sequence shown here is derived from an EMBL/GenBank/DDBJ whole genome shotgun (WGS) entry which is preliminary data.</text>
</comment>
<evidence type="ECO:0008006" key="3">
    <source>
        <dbReference type="Google" id="ProtNLM"/>
    </source>
</evidence>
<gene>
    <name evidence="1" type="ORF">M9458_021214</name>
</gene>
<organism evidence="1 2">
    <name type="scientific">Cirrhinus mrigala</name>
    <name type="common">Mrigala</name>
    <dbReference type="NCBI Taxonomy" id="683832"/>
    <lineage>
        <taxon>Eukaryota</taxon>
        <taxon>Metazoa</taxon>
        <taxon>Chordata</taxon>
        <taxon>Craniata</taxon>
        <taxon>Vertebrata</taxon>
        <taxon>Euteleostomi</taxon>
        <taxon>Actinopterygii</taxon>
        <taxon>Neopterygii</taxon>
        <taxon>Teleostei</taxon>
        <taxon>Ostariophysi</taxon>
        <taxon>Cypriniformes</taxon>
        <taxon>Cyprinidae</taxon>
        <taxon>Labeoninae</taxon>
        <taxon>Labeonini</taxon>
        <taxon>Cirrhinus</taxon>
    </lineage>
</organism>
<dbReference type="AlphaFoldDB" id="A0ABD0QI00"/>
<proteinExistence type="predicted"/>
<evidence type="ECO:0000313" key="2">
    <source>
        <dbReference type="Proteomes" id="UP001529510"/>
    </source>
</evidence>
<accession>A0ABD0QI00</accession>
<evidence type="ECO:0000313" key="1">
    <source>
        <dbReference type="EMBL" id="KAL0185517.1"/>
    </source>
</evidence>
<dbReference type="EMBL" id="JAMKFB020000009">
    <property type="protein sequence ID" value="KAL0185517.1"/>
    <property type="molecule type" value="Genomic_DNA"/>
</dbReference>
<name>A0ABD0QI00_CIRMR</name>
<reference evidence="1 2" key="1">
    <citation type="submission" date="2024-05" db="EMBL/GenBank/DDBJ databases">
        <title>Genome sequencing and assembly of Indian major carp, Cirrhinus mrigala (Hamilton, 1822).</title>
        <authorList>
            <person name="Mohindra V."/>
            <person name="Chowdhury L.M."/>
            <person name="Lal K."/>
            <person name="Jena J.K."/>
        </authorList>
    </citation>
    <scope>NUCLEOTIDE SEQUENCE [LARGE SCALE GENOMIC DNA]</scope>
    <source>
        <strain evidence="1">CM1030</strain>
        <tissue evidence="1">Blood</tissue>
    </source>
</reference>
<dbReference type="Proteomes" id="UP001529510">
    <property type="component" value="Unassembled WGS sequence"/>
</dbReference>